<organism evidence="5 6">
    <name type="scientific">Candidatus Brocadia carolinensis</name>
    <dbReference type="NCBI Taxonomy" id="1004156"/>
    <lineage>
        <taxon>Bacteria</taxon>
        <taxon>Pseudomonadati</taxon>
        <taxon>Planctomycetota</taxon>
        <taxon>Candidatus Brocadiia</taxon>
        <taxon>Candidatus Brocadiales</taxon>
        <taxon>Candidatus Brocadiaceae</taxon>
        <taxon>Candidatus Brocadia</taxon>
    </lineage>
</organism>
<evidence type="ECO:0000256" key="1">
    <source>
        <dbReference type="ARBA" id="ARBA00022448"/>
    </source>
</evidence>
<keyword evidence="1" id="KW-0813">Transport</keyword>
<dbReference type="InterPro" id="IPR003439">
    <property type="entry name" value="ABC_transporter-like_ATP-bd"/>
</dbReference>
<dbReference type="SMART" id="SM00382">
    <property type="entry name" value="AAA"/>
    <property type="match status" value="1"/>
</dbReference>
<dbReference type="Pfam" id="PF09821">
    <property type="entry name" value="AAA_assoc_C"/>
    <property type="match status" value="1"/>
</dbReference>
<dbReference type="EMBL" id="AYTS01000105">
    <property type="protein sequence ID" value="OOP56038.1"/>
    <property type="molecule type" value="Genomic_DNA"/>
</dbReference>
<gene>
    <name evidence="5" type="ORF">AYP45_11390</name>
</gene>
<dbReference type="InterPro" id="IPR017871">
    <property type="entry name" value="ABC_transporter-like_CS"/>
</dbReference>
<dbReference type="InterPro" id="IPR027417">
    <property type="entry name" value="P-loop_NTPase"/>
</dbReference>
<reference evidence="5 6" key="1">
    <citation type="journal article" date="2017" name="Water Res.">
        <title>Discovery and metagenomic analysis of an anammox bacterial enrichment related to Candidatus "Brocadia caroliniensis" in a full-scale glycerol-fed nitritation-denitritation separate centrate treatment process.</title>
        <authorList>
            <person name="Park H."/>
            <person name="Brotto A.C."/>
            <person name="van Loosdrecht M.C."/>
            <person name="Chandran K."/>
        </authorList>
    </citation>
    <scope>NUCLEOTIDE SEQUENCE [LARGE SCALE GENOMIC DNA]</scope>
    <source>
        <strain evidence="5">26THWARD</strain>
    </source>
</reference>
<dbReference type="PROSITE" id="PS50893">
    <property type="entry name" value="ABC_TRANSPORTER_2"/>
    <property type="match status" value="1"/>
</dbReference>
<proteinExistence type="predicted"/>
<dbReference type="SUPFAM" id="SSF52540">
    <property type="entry name" value="P-loop containing nucleoside triphosphate hydrolases"/>
    <property type="match status" value="1"/>
</dbReference>
<sequence>MTTAVSLNHADNLLQLQNVTKAYGRAAKQFIAIRDVNLKLRRGEFVCLVGPSGCGKSTLLRIVTGLNTVTSGAVLYRGLPLHGVNPYATIVFQTFALFPWLTVQKNVEIALKARRVPPAERTARAVKLIDTVGLNGFESAYPRELSGGMRQKVGFARAMAVGPELLCLDEPFSALDVLSAEALRGELMELWLNKSIPIQAILMVTHNIEEAILMADRIVVMGKNPGRIVAEIAITLRHPRHRKDSAFQAMVDRVYTAVAGETKSEKETLGTAPGKPGEKRMLPDVRLEALAGLLERLSEENGRLDLYRMGGELTLELDDLLPIVEAGELLGFLTVQSGDLLLSPPGQAYAEASILARKEIIAGRVLRLPVIAWIYETLLRDDNKRVDRHYFYDKLQDDFGDLTEKLLDIAIRWGRQAELFAYNGDTSELFLES</sequence>
<keyword evidence="3 5" id="KW-0067">ATP-binding</keyword>
<accession>A0A1V4ASB9</accession>
<dbReference type="InterPro" id="IPR018632">
    <property type="entry name" value="AAA-associated_dom_C"/>
</dbReference>
<evidence type="ECO:0000313" key="5">
    <source>
        <dbReference type="EMBL" id="OOP56038.1"/>
    </source>
</evidence>
<comment type="caution">
    <text evidence="5">The sequence shown here is derived from an EMBL/GenBank/DDBJ whole genome shotgun (WGS) entry which is preliminary data.</text>
</comment>
<dbReference type="Gene3D" id="3.40.50.300">
    <property type="entry name" value="P-loop containing nucleotide triphosphate hydrolases"/>
    <property type="match status" value="1"/>
</dbReference>
<dbReference type="Proteomes" id="UP000189681">
    <property type="component" value="Unassembled WGS sequence"/>
</dbReference>
<evidence type="ECO:0000256" key="3">
    <source>
        <dbReference type="ARBA" id="ARBA00022840"/>
    </source>
</evidence>
<keyword evidence="2" id="KW-0547">Nucleotide-binding</keyword>
<evidence type="ECO:0000313" key="6">
    <source>
        <dbReference type="Proteomes" id="UP000189681"/>
    </source>
</evidence>
<evidence type="ECO:0000259" key="4">
    <source>
        <dbReference type="PROSITE" id="PS50893"/>
    </source>
</evidence>
<protein>
    <submittedName>
        <fullName evidence="5">Nitrate ABC transporter ATP-binding protein</fullName>
    </submittedName>
</protein>
<dbReference type="Pfam" id="PF00005">
    <property type="entry name" value="ABC_tran"/>
    <property type="match status" value="1"/>
</dbReference>
<name>A0A1V4ASB9_9BACT</name>
<dbReference type="AlphaFoldDB" id="A0A1V4ASB9"/>
<dbReference type="PROSITE" id="PS00211">
    <property type="entry name" value="ABC_TRANSPORTER_1"/>
    <property type="match status" value="1"/>
</dbReference>
<dbReference type="PANTHER" id="PTHR42788">
    <property type="entry name" value="TAURINE IMPORT ATP-BINDING PROTEIN-RELATED"/>
    <property type="match status" value="1"/>
</dbReference>
<dbReference type="CDD" id="cd03293">
    <property type="entry name" value="ABC_NrtD_SsuB_transporters"/>
    <property type="match status" value="1"/>
</dbReference>
<dbReference type="InterPro" id="IPR050166">
    <property type="entry name" value="ABC_transporter_ATP-bind"/>
</dbReference>
<evidence type="ECO:0000256" key="2">
    <source>
        <dbReference type="ARBA" id="ARBA00022741"/>
    </source>
</evidence>
<dbReference type="PANTHER" id="PTHR42788:SF13">
    <property type="entry name" value="ALIPHATIC SULFONATES IMPORT ATP-BINDING PROTEIN SSUB"/>
    <property type="match status" value="1"/>
</dbReference>
<dbReference type="GO" id="GO:0016887">
    <property type="term" value="F:ATP hydrolysis activity"/>
    <property type="evidence" value="ECO:0007669"/>
    <property type="project" value="InterPro"/>
</dbReference>
<dbReference type="STRING" id="1004156.AYP45_11390"/>
<dbReference type="GO" id="GO:0005524">
    <property type="term" value="F:ATP binding"/>
    <property type="evidence" value="ECO:0007669"/>
    <property type="project" value="UniProtKB-KW"/>
</dbReference>
<dbReference type="InterPro" id="IPR003593">
    <property type="entry name" value="AAA+_ATPase"/>
</dbReference>
<feature type="domain" description="ABC transporter" evidence="4">
    <location>
        <begin position="14"/>
        <end position="248"/>
    </location>
</feature>